<dbReference type="SMART" id="SM00387">
    <property type="entry name" value="HATPase_c"/>
    <property type="match status" value="1"/>
</dbReference>
<dbReference type="SUPFAM" id="SSF158472">
    <property type="entry name" value="HAMP domain-like"/>
    <property type="match status" value="1"/>
</dbReference>
<evidence type="ECO:0000259" key="13">
    <source>
        <dbReference type="PROSITE" id="PS50110"/>
    </source>
</evidence>
<dbReference type="EC" id="2.7.13.3" evidence="4"/>
<comment type="similarity">
    <text evidence="3">In the N-terminal section; belongs to the phytochrome family.</text>
</comment>
<dbReference type="Pfam" id="PF13188">
    <property type="entry name" value="PAS_8"/>
    <property type="match status" value="1"/>
</dbReference>
<dbReference type="InterPro" id="IPR005467">
    <property type="entry name" value="His_kinase_dom"/>
</dbReference>
<evidence type="ECO:0000259" key="12">
    <source>
        <dbReference type="PROSITE" id="PS50109"/>
    </source>
</evidence>
<evidence type="ECO:0000313" key="16">
    <source>
        <dbReference type="EMBL" id="MBD2148721.1"/>
    </source>
</evidence>
<protein>
    <recommendedName>
        <fullName evidence="9">Circadian input-output histidine kinase CikA</fullName>
        <ecNumber evidence="4">2.7.13.3</ecNumber>
    </recommendedName>
</protein>
<keyword evidence="5 10" id="KW-0597">Phosphoprotein</keyword>
<dbReference type="PANTHER" id="PTHR43047:SF72">
    <property type="entry name" value="OSMOSENSING HISTIDINE PROTEIN KINASE SLN1"/>
    <property type="match status" value="1"/>
</dbReference>
<dbReference type="EMBL" id="JACJPY010000002">
    <property type="protein sequence ID" value="MBD2148721.1"/>
    <property type="molecule type" value="Genomic_DNA"/>
</dbReference>
<dbReference type="InterPro" id="IPR011006">
    <property type="entry name" value="CheY-like_superfamily"/>
</dbReference>
<dbReference type="Proteomes" id="UP000631421">
    <property type="component" value="Unassembled WGS sequence"/>
</dbReference>
<keyword evidence="11" id="KW-0812">Transmembrane</keyword>
<dbReference type="PROSITE" id="PS50109">
    <property type="entry name" value="HIS_KIN"/>
    <property type="match status" value="1"/>
</dbReference>
<dbReference type="InterPro" id="IPR001789">
    <property type="entry name" value="Sig_transdc_resp-reg_receiver"/>
</dbReference>
<reference evidence="16 17" key="1">
    <citation type="journal article" date="2015" name="ISME J.">
        <title>Draft Genome Sequence of Streptomyces incarnatus NRRL8089, which Produces the Nucleoside Antibiotic Sinefungin.</title>
        <authorList>
            <person name="Oshima K."/>
            <person name="Hattori M."/>
            <person name="Shimizu H."/>
            <person name="Fukuda K."/>
            <person name="Nemoto M."/>
            <person name="Inagaki K."/>
            <person name="Tamura T."/>
        </authorList>
    </citation>
    <scope>NUCLEOTIDE SEQUENCE [LARGE SCALE GENOMIC DNA]</scope>
    <source>
        <strain evidence="16 17">FACHB-1277</strain>
    </source>
</reference>
<dbReference type="GO" id="GO:0005886">
    <property type="term" value="C:plasma membrane"/>
    <property type="evidence" value="ECO:0007669"/>
    <property type="project" value="TreeGrafter"/>
</dbReference>
<dbReference type="SMART" id="SM00388">
    <property type="entry name" value="HisKA"/>
    <property type="match status" value="1"/>
</dbReference>
<gene>
    <name evidence="16" type="ORF">H6F44_01050</name>
</gene>
<comment type="caution">
    <text evidence="16">The sequence shown here is derived from an EMBL/GenBank/DDBJ whole genome shotgun (WGS) entry which is preliminary data.</text>
</comment>
<dbReference type="PRINTS" id="PR00344">
    <property type="entry name" value="BCTRLSENSOR"/>
</dbReference>
<keyword evidence="11" id="KW-0472">Membrane</keyword>
<evidence type="ECO:0000259" key="15">
    <source>
        <dbReference type="PROSITE" id="PS50885"/>
    </source>
</evidence>
<dbReference type="GO" id="GO:0000155">
    <property type="term" value="F:phosphorelay sensor kinase activity"/>
    <property type="evidence" value="ECO:0007669"/>
    <property type="project" value="InterPro"/>
</dbReference>
<accession>A0A926UP76</accession>
<dbReference type="InterPro" id="IPR003594">
    <property type="entry name" value="HATPase_dom"/>
</dbReference>
<feature type="domain" description="Histidine kinase" evidence="12">
    <location>
        <begin position="556"/>
        <end position="791"/>
    </location>
</feature>
<evidence type="ECO:0000256" key="4">
    <source>
        <dbReference type="ARBA" id="ARBA00012438"/>
    </source>
</evidence>
<dbReference type="PROSITE" id="PS50112">
    <property type="entry name" value="PAS"/>
    <property type="match status" value="1"/>
</dbReference>
<keyword evidence="8" id="KW-0902">Two-component regulatory system</keyword>
<dbReference type="SMART" id="SM00448">
    <property type="entry name" value="REC"/>
    <property type="match status" value="1"/>
</dbReference>
<dbReference type="FunFam" id="3.30.565.10:FF:000010">
    <property type="entry name" value="Sensor histidine kinase RcsC"/>
    <property type="match status" value="1"/>
</dbReference>
<dbReference type="SUPFAM" id="SSF47384">
    <property type="entry name" value="Homodimeric domain of signal transducing histidine kinase"/>
    <property type="match status" value="1"/>
</dbReference>
<dbReference type="Gene3D" id="1.10.8.500">
    <property type="entry name" value="HAMP domain in histidine kinase"/>
    <property type="match status" value="1"/>
</dbReference>
<feature type="transmembrane region" description="Helical" evidence="11">
    <location>
        <begin position="12"/>
        <end position="33"/>
    </location>
</feature>
<dbReference type="Gene3D" id="1.10.287.130">
    <property type="match status" value="1"/>
</dbReference>
<dbReference type="Pfam" id="PF00072">
    <property type="entry name" value="Response_reg"/>
    <property type="match status" value="1"/>
</dbReference>
<dbReference type="InterPro" id="IPR000014">
    <property type="entry name" value="PAS"/>
</dbReference>
<sequence>MNFWGKSLLLQLVTYFSVLSTVTVSIVAFSAYVRSRDALQNSVIDRLQVAISLKEFQLNEWVSSQRKDVLLLVQLPTVRDELNILLTNPTNKPEYISAYSRLSKFLAEVTAVKPNLTSIIATTNGGFVVFSSENSALVGKFRPLGDPTTFFTKQSANTVVPNFYISPATGKAQITFATNVFDRENLAMGAVSINLALQDIDNLIRERTGLGKTSATYLVGRAGKRSVFISREEKKAEVEGQEGKDKPNTAQIAEVKSEAIDLALAKQDGFGLYANYAGVPVVGVFRWSTSQNLAIIAEVSQDEAFEPANRLARDILLIGLSSAGILLVAVYLLARRITQPILVIADAANQVSGGNLNAQAPVMTKDEIGILAIAFNQMTSELKSSGEQLADYSRTLEQKVAQRTSEIKAIIDNMVDGLVVVDGENRITQFNPALTGMLGISSKAIENATSYKEIFRTAEMTNLVMNTREYPQQVFSEEFALPDRRTAKAVATAIFRENLTTKETSDLENTVTTGVNFHSHSQGSQGKADYLGTVILIRDITAEKEVDRMKTDFISTVSHELRTPLTSVLGFAKLIQKKLEESIFPLITTEDKKVKRSVRQVTENIEIIVSEGMRLTKLINEVLDIAKIEAGKMQWNMDNLDITEVINRAISATSALFEQKGLTLVREVDADLPVIYGDKDRLIQVVINLISNAVKFTDQGTVTCLVQYQQLTNPCVIVSVIDQGVGISESDQPKVFEKFKQVGDTLTDKPQGTGLGLPISREIVEHHGGRIWVESEVGKGSTFSFTLPISMATNSDRQPLPSINFEILIEQLKKRALYNHEQQSIQDATAGSIPSSVIGSPKNILVIDDDASIRSLLRQELEATGYVVSEAANGQEAIVKVRENRPDLITLDIIMQGISGYDVAAILKSDPATLNIPIIIVSVLDDQERGLHLGIDSYITKPLDTALLLREVELLLSSKVSKSKKVLVVDDNFEAIDLLMEMLRNQDFIPSTIAPTDNLHDRVISSPPDVIIASTRLAEQIQTLRAEKTMTHTRFLLVAER</sequence>
<dbReference type="RefSeq" id="WP_190349063.1">
    <property type="nucleotide sequence ID" value="NZ_JACJPY010000002.1"/>
</dbReference>
<dbReference type="CDD" id="cd18773">
    <property type="entry name" value="PDC1_HK_sensor"/>
    <property type="match status" value="1"/>
</dbReference>
<dbReference type="CDD" id="cd00082">
    <property type="entry name" value="HisKA"/>
    <property type="match status" value="1"/>
</dbReference>
<dbReference type="Gene3D" id="3.40.50.2300">
    <property type="match status" value="1"/>
</dbReference>
<feature type="modified residue" description="4-aspartylphosphate" evidence="10">
    <location>
        <position position="892"/>
    </location>
</feature>
<keyword evidence="17" id="KW-1185">Reference proteome</keyword>
<evidence type="ECO:0000256" key="7">
    <source>
        <dbReference type="ARBA" id="ARBA00022777"/>
    </source>
</evidence>
<dbReference type="Gene3D" id="3.30.565.10">
    <property type="entry name" value="Histidine kinase-like ATPase, C-terminal domain"/>
    <property type="match status" value="1"/>
</dbReference>
<feature type="domain" description="PAS" evidence="14">
    <location>
        <begin position="403"/>
        <end position="455"/>
    </location>
</feature>
<evidence type="ECO:0000256" key="5">
    <source>
        <dbReference type="ARBA" id="ARBA00022553"/>
    </source>
</evidence>
<dbReference type="Pfam" id="PF00672">
    <property type="entry name" value="HAMP"/>
    <property type="match status" value="1"/>
</dbReference>
<dbReference type="AlphaFoldDB" id="A0A926UP76"/>
<dbReference type="InterPro" id="IPR035965">
    <property type="entry name" value="PAS-like_dom_sf"/>
</dbReference>
<dbReference type="InterPro" id="IPR003660">
    <property type="entry name" value="HAMP_dom"/>
</dbReference>
<comment type="subcellular location">
    <subcellularLocation>
        <location evidence="2">Membrane</location>
    </subcellularLocation>
</comment>
<keyword evidence="7" id="KW-0418">Kinase</keyword>
<evidence type="ECO:0000256" key="2">
    <source>
        <dbReference type="ARBA" id="ARBA00004370"/>
    </source>
</evidence>
<evidence type="ECO:0000256" key="10">
    <source>
        <dbReference type="PROSITE-ProRule" id="PRU00169"/>
    </source>
</evidence>
<dbReference type="SUPFAM" id="SSF52172">
    <property type="entry name" value="CheY-like"/>
    <property type="match status" value="1"/>
</dbReference>
<evidence type="ECO:0000256" key="3">
    <source>
        <dbReference type="ARBA" id="ARBA00006402"/>
    </source>
</evidence>
<feature type="domain" description="HAMP" evidence="15">
    <location>
        <begin position="335"/>
        <end position="387"/>
    </location>
</feature>
<dbReference type="PROSITE" id="PS50110">
    <property type="entry name" value="RESPONSE_REGULATORY"/>
    <property type="match status" value="1"/>
</dbReference>
<dbReference type="PANTHER" id="PTHR43047">
    <property type="entry name" value="TWO-COMPONENT HISTIDINE PROTEIN KINASE"/>
    <property type="match status" value="1"/>
</dbReference>
<dbReference type="SMART" id="SM00304">
    <property type="entry name" value="HAMP"/>
    <property type="match status" value="1"/>
</dbReference>
<dbReference type="PROSITE" id="PS50885">
    <property type="entry name" value="HAMP"/>
    <property type="match status" value="1"/>
</dbReference>
<evidence type="ECO:0000256" key="8">
    <source>
        <dbReference type="ARBA" id="ARBA00023012"/>
    </source>
</evidence>
<dbReference type="InterPro" id="IPR004358">
    <property type="entry name" value="Sig_transdc_His_kin-like_C"/>
</dbReference>
<dbReference type="GO" id="GO:0009927">
    <property type="term" value="F:histidine phosphotransfer kinase activity"/>
    <property type="evidence" value="ECO:0007669"/>
    <property type="project" value="TreeGrafter"/>
</dbReference>
<organism evidence="16 17">
    <name type="scientific">Pseudanabaena cinerea FACHB-1277</name>
    <dbReference type="NCBI Taxonomy" id="2949581"/>
    <lineage>
        <taxon>Bacteria</taxon>
        <taxon>Bacillati</taxon>
        <taxon>Cyanobacteriota</taxon>
        <taxon>Cyanophyceae</taxon>
        <taxon>Pseudanabaenales</taxon>
        <taxon>Pseudanabaenaceae</taxon>
        <taxon>Pseudanabaena</taxon>
        <taxon>Pseudanabaena cinerea</taxon>
    </lineage>
</organism>
<dbReference type="CDD" id="cd06225">
    <property type="entry name" value="HAMP"/>
    <property type="match status" value="1"/>
</dbReference>
<keyword evidence="6" id="KW-0808">Transferase</keyword>
<dbReference type="SUPFAM" id="SSF55785">
    <property type="entry name" value="PYP-like sensor domain (PAS domain)"/>
    <property type="match status" value="1"/>
</dbReference>
<keyword evidence="11" id="KW-1133">Transmembrane helix</keyword>
<dbReference type="InterPro" id="IPR036097">
    <property type="entry name" value="HisK_dim/P_sf"/>
</dbReference>
<dbReference type="Gene3D" id="3.30.450.20">
    <property type="entry name" value="PAS domain"/>
    <property type="match status" value="2"/>
</dbReference>
<proteinExistence type="inferred from homology"/>
<dbReference type="SUPFAM" id="SSF55874">
    <property type="entry name" value="ATPase domain of HSP90 chaperone/DNA topoisomerase II/histidine kinase"/>
    <property type="match status" value="1"/>
</dbReference>
<evidence type="ECO:0000313" key="17">
    <source>
        <dbReference type="Proteomes" id="UP000631421"/>
    </source>
</evidence>
<comment type="catalytic activity">
    <reaction evidence="1">
        <text>ATP + protein L-histidine = ADP + protein N-phospho-L-histidine.</text>
        <dbReference type="EC" id="2.7.13.3"/>
    </reaction>
</comment>
<evidence type="ECO:0000256" key="6">
    <source>
        <dbReference type="ARBA" id="ARBA00022679"/>
    </source>
</evidence>
<dbReference type="SMART" id="SM00091">
    <property type="entry name" value="PAS"/>
    <property type="match status" value="1"/>
</dbReference>
<evidence type="ECO:0000256" key="9">
    <source>
        <dbReference type="ARBA" id="ARBA00074306"/>
    </source>
</evidence>
<feature type="transmembrane region" description="Helical" evidence="11">
    <location>
        <begin position="315"/>
        <end position="334"/>
    </location>
</feature>
<feature type="domain" description="Response regulatory" evidence="13">
    <location>
        <begin position="843"/>
        <end position="956"/>
    </location>
</feature>
<evidence type="ECO:0000256" key="1">
    <source>
        <dbReference type="ARBA" id="ARBA00000085"/>
    </source>
</evidence>
<dbReference type="InterPro" id="IPR003661">
    <property type="entry name" value="HisK_dim/P_dom"/>
</dbReference>
<evidence type="ECO:0000259" key="14">
    <source>
        <dbReference type="PROSITE" id="PS50112"/>
    </source>
</evidence>
<name>A0A926UP76_9CYAN</name>
<dbReference type="CDD" id="cd16922">
    <property type="entry name" value="HATPase_EvgS-ArcB-TorS-like"/>
    <property type="match status" value="1"/>
</dbReference>
<dbReference type="Pfam" id="PF02518">
    <property type="entry name" value="HATPase_c"/>
    <property type="match status" value="1"/>
</dbReference>
<evidence type="ECO:0000256" key="11">
    <source>
        <dbReference type="SAM" id="Phobius"/>
    </source>
</evidence>
<dbReference type="InterPro" id="IPR036890">
    <property type="entry name" value="HATPase_C_sf"/>
</dbReference>
<dbReference type="Pfam" id="PF00512">
    <property type="entry name" value="HisKA"/>
    <property type="match status" value="1"/>
</dbReference>